<dbReference type="PANTHER" id="PTHR42736">
    <property type="entry name" value="PROTEIN-GLUTAMINE GAMMA-GLUTAMYLTRANSFERASE"/>
    <property type="match status" value="1"/>
</dbReference>
<keyword evidence="1" id="KW-0812">Transmembrane</keyword>
<dbReference type="SUPFAM" id="SSF54001">
    <property type="entry name" value="Cysteine proteinases"/>
    <property type="match status" value="1"/>
</dbReference>
<proteinExistence type="predicted"/>
<feature type="transmembrane region" description="Helical" evidence="1">
    <location>
        <begin position="68"/>
        <end position="86"/>
    </location>
</feature>
<dbReference type="SMART" id="SM00460">
    <property type="entry name" value="TGc"/>
    <property type="match status" value="1"/>
</dbReference>
<dbReference type="Pfam" id="PF01841">
    <property type="entry name" value="Transglut_core"/>
    <property type="match status" value="1"/>
</dbReference>
<dbReference type="InterPro" id="IPR052901">
    <property type="entry name" value="Bact_TGase-like"/>
</dbReference>
<dbReference type="EMBL" id="DTIN01000044">
    <property type="protein sequence ID" value="HFX14358.1"/>
    <property type="molecule type" value="Genomic_DNA"/>
</dbReference>
<dbReference type="InterPro" id="IPR038765">
    <property type="entry name" value="Papain-like_cys_pep_sf"/>
</dbReference>
<feature type="transmembrane region" description="Helical" evidence="1">
    <location>
        <begin position="543"/>
        <end position="565"/>
    </location>
</feature>
<feature type="domain" description="Transglutaminase-like" evidence="2">
    <location>
        <begin position="458"/>
        <end position="529"/>
    </location>
</feature>
<dbReference type="InterPro" id="IPR021878">
    <property type="entry name" value="TgpA_N"/>
</dbReference>
<keyword evidence="1" id="KW-1133">Transmembrane helix</keyword>
<reference evidence="3" key="1">
    <citation type="journal article" date="2020" name="mSystems">
        <title>Genome- and Community-Level Interaction Insights into Carbon Utilization and Element Cycling Functions of Hydrothermarchaeota in Hydrothermal Sediment.</title>
        <authorList>
            <person name="Zhou Z."/>
            <person name="Liu Y."/>
            <person name="Xu W."/>
            <person name="Pan J."/>
            <person name="Luo Z.H."/>
            <person name="Li M."/>
        </authorList>
    </citation>
    <scope>NUCLEOTIDE SEQUENCE [LARGE SCALE GENOMIC DNA]</scope>
    <source>
        <strain evidence="3">SpSt-81</strain>
    </source>
</reference>
<feature type="transmembrane region" description="Helical" evidence="1">
    <location>
        <begin position="121"/>
        <end position="138"/>
    </location>
</feature>
<dbReference type="AlphaFoldDB" id="A0A7C3RJK1"/>
<dbReference type="InterPro" id="IPR002931">
    <property type="entry name" value="Transglutaminase-like"/>
</dbReference>
<name>A0A7C3RJK1_DICTH</name>
<feature type="transmembrane region" description="Helical" evidence="1">
    <location>
        <begin position="44"/>
        <end position="61"/>
    </location>
</feature>
<dbReference type="PANTHER" id="PTHR42736:SF1">
    <property type="entry name" value="PROTEIN-GLUTAMINE GAMMA-GLUTAMYLTRANSFERASE"/>
    <property type="match status" value="1"/>
</dbReference>
<feature type="transmembrane region" description="Helical" evidence="1">
    <location>
        <begin position="21"/>
        <end position="38"/>
    </location>
</feature>
<dbReference type="Gene3D" id="3.10.620.30">
    <property type="match status" value="1"/>
</dbReference>
<accession>A0A7C3RJK1</accession>
<evidence type="ECO:0000256" key="1">
    <source>
        <dbReference type="SAM" id="Phobius"/>
    </source>
</evidence>
<evidence type="ECO:0000313" key="3">
    <source>
        <dbReference type="EMBL" id="HFX14358.1"/>
    </source>
</evidence>
<comment type="caution">
    <text evidence="3">The sequence shown here is derived from an EMBL/GenBank/DDBJ whole genome shotgun (WGS) entry which is preliminary data.</text>
</comment>
<protein>
    <submittedName>
        <fullName evidence="3">Transglutaminase</fullName>
    </submittedName>
</protein>
<organism evidence="3">
    <name type="scientific">Dictyoglomus thermophilum</name>
    <dbReference type="NCBI Taxonomy" id="14"/>
    <lineage>
        <taxon>Bacteria</taxon>
        <taxon>Pseudomonadati</taxon>
        <taxon>Dictyoglomota</taxon>
        <taxon>Dictyoglomia</taxon>
        <taxon>Dictyoglomales</taxon>
        <taxon>Dictyoglomaceae</taxon>
        <taxon>Dictyoglomus</taxon>
    </lineage>
</organism>
<keyword evidence="1" id="KW-0472">Membrane</keyword>
<sequence>MERKRIDVRDNRIEDSIAIRLAIFYLVFMSILSVWYFLNLSAVYIGGILLFTAFGYIFSYLRRRKNNVILKIFMTIGMLYLLRQFFVELIKNPFDPRLPLGVFLINLNTLHSLDLPTRLDLSFSFFISLILMVISGIFARESLFIVFILFYLLGFVITLFLLNNYKPSFSRVAISFFIVLLIGFLLFPILPKNIHIGFRQDIMSQLITRITNIQGELSSPYSMQNTNLYKLPEGRKIPPLPFDKEEYYGFAPFVDLRQRGMLSSTLVFRVLTSWEVYHRGIAFDTYNGFGWYQSEEEIKDVTTMSQPFLLKNNPPPESMLNRATYFIEKDIPSNIVFLPHNSQRLYFPSPLIFIDGEEGYRAPFDLPKGLIYTSFYKDIYPLAKDLLNAKIPDKYKFRRYLQLPNLPRRIYDLTFEITKSYEKPWDKLMAIKKYLERYEYSLDIPPLPDDMDAVDDFLFVTKKGYCEQFASAFAVMARIIGIPSRFITGYGPGDLNPWTGMFEVKVKNAHAWVEVYLEPVGWIPIDPTPFTPLIEERDKSLSVNLLSVLFASMGKVIEGLFVLLYKITLEYRYVVFALSILFIIWFFQYLMDRIRLIQEDRIFRRVIKKLKKKGLIKDNISLYEMMRPLGEDGIKFAGLYYALKFAPLSEEEKRNYLNEMKDYAKKILSNLSARSQKKI</sequence>
<gene>
    <name evidence="3" type="ORF">ENW00_09515</name>
</gene>
<dbReference type="Pfam" id="PF11992">
    <property type="entry name" value="TgpA_N"/>
    <property type="match status" value="1"/>
</dbReference>
<feature type="transmembrane region" description="Helical" evidence="1">
    <location>
        <begin position="143"/>
        <end position="162"/>
    </location>
</feature>
<feature type="transmembrane region" description="Helical" evidence="1">
    <location>
        <begin position="168"/>
        <end position="190"/>
    </location>
</feature>
<feature type="transmembrane region" description="Helical" evidence="1">
    <location>
        <begin position="571"/>
        <end position="591"/>
    </location>
</feature>
<evidence type="ECO:0000259" key="2">
    <source>
        <dbReference type="SMART" id="SM00460"/>
    </source>
</evidence>